<accession>A0A7G6VTT2</accession>
<dbReference type="EMBL" id="CP060052">
    <property type="protein sequence ID" value="QNE05167.1"/>
    <property type="molecule type" value="Genomic_DNA"/>
</dbReference>
<organism evidence="2 4">
    <name type="scientific">Croceicoccus marinus</name>
    <dbReference type="NCBI Taxonomy" id="450378"/>
    <lineage>
        <taxon>Bacteria</taxon>
        <taxon>Pseudomonadati</taxon>
        <taxon>Pseudomonadota</taxon>
        <taxon>Alphaproteobacteria</taxon>
        <taxon>Sphingomonadales</taxon>
        <taxon>Erythrobacteraceae</taxon>
        <taxon>Croceicoccus</taxon>
    </lineage>
</organism>
<protein>
    <recommendedName>
        <fullName evidence="5">TnsA endonuclease N-terminal domain-containing protein</fullName>
    </recommendedName>
</protein>
<reference evidence="2 4" key="1">
    <citation type="submission" date="2020-08" db="EMBL/GenBank/DDBJ databases">
        <authorList>
            <person name="Liu G."/>
            <person name="Sun C."/>
        </authorList>
    </citation>
    <scope>NUCLEOTIDE SEQUENCE [LARGE SCALE GENOMIC DNA]</scope>
    <source>
        <strain evidence="2 4">OT19</strain>
    </source>
</reference>
<evidence type="ECO:0008006" key="5">
    <source>
        <dbReference type="Google" id="ProtNLM"/>
    </source>
</evidence>
<gene>
    <name evidence="3" type="ORF">H4O24_00095</name>
    <name evidence="2" type="ORF">H4O24_14880</name>
</gene>
<sequence length="290" mass="32480">MPTDPPNTLTLRDPLLTLPSRSRQARYSSAHYHPGVGELVPANDNDDGTGPQPPRPNWTAATISSRPNGQLATYHETRPTFTAFSRKTRRLVSEESFWERLYRVWWNLDPDIADFEMQGLKIEMVTEDGTKRTYTVDAVLAHGGRIKAREIKASGSHLLEPDTRQLMINTSDILARAGIGFTPVTGNALLENRRLLMNLSYGSIHKDDAVPADERDAVIRAITRGASRFADIEPILGECPLIRKAKAFSLLASSALWFDLREELRQQSIIRAPVAANAPDIRKIKRSFVR</sequence>
<evidence type="ECO:0000256" key="1">
    <source>
        <dbReference type="SAM" id="MobiDB-lite"/>
    </source>
</evidence>
<feature type="compositionally biased region" description="Polar residues" evidence="1">
    <location>
        <begin position="59"/>
        <end position="69"/>
    </location>
</feature>
<dbReference type="EMBL" id="CP060052">
    <property type="protein sequence ID" value="QNE05147.1"/>
    <property type="molecule type" value="Genomic_DNA"/>
</dbReference>
<evidence type="ECO:0000313" key="4">
    <source>
        <dbReference type="Proteomes" id="UP000515297"/>
    </source>
</evidence>
<dbReference type="AlphaFoldDB" id="A0A7G6VTT2"/>
<dbReference type="RefSeq" id="WP_185884332.1">
    <property type="nucleotide sequence ID" value="NZ_CP060052.1"/>
</dbReference>
<name>A0A7G6VTT2_9SPHN</name>
<proteinExistence type="predicted"/>
<dbReference type="Proteomes" id="UP000515297">
    <property type="component" value="Chromosome"/>
</dbReference>
<evidence type="ECO:0000313" key="3">
    <source>
        <dbReference type="EMBL" id="QNE05167.1"/>
    </source>
</evidence>
<feature type="region of interest" description="Disordered" evidence="1">
    <location>
        <begin position="23"/>
        <end position="69"/>
    </location>
</feature>
<evidence type="ECO:0000313" key="2">
    <source>
        <dbReference type="EMBL" id="QNE05147.1"/>
    </source>
</evidence>